<gene>
    <name evidence="2" type="ORF">LY79DRAFT_540829</name>
</gene>
<sequence>MGRHFVISDSPCERRMMPPVLLHRQQGGLPTLTHYSAIYASSPWFEHEGSPRLSWSFHNHIPAVASRPSERHRTGPECVLCLDEYPGVDATDGRATKPNDDLAQIRLLYMKPRGPRPDDDDDDAYVMPLQDEEPIETSVVPGNDTESEMGGRAP</sequence>
<proteinExistence type="predicted"/>
<feature type="region of interest" description="Disordered" evidence="1">
    <location>
        <begin position="110"/>
        <end position="154"/>
    </location>
</feature>
<dbReference type="EMBL" id="JAHLJV010000007">
    <property type="protein sequence ID" value="KAK1597705.1"/>
    <property type="molecule type" value="Genomic_DNA"/>
</dbReference>
<dbReference type="Proteomes" id="UP001230504">
    <property type="component" value="Unassembled WGS sequence"/>
</dbReference>
<keyword evidence="3" id="KW-1185">Reference proteome</keyword>
<comment type="caution">
    <text evidence="2">The sequence shown here is derived from an EMBL/GenBank/DDBJ whole genome shotgun (WGS) entry which is preliminary data.</text>
</comment>
<accession>A0AAD8Q842</accession>
<evidence type="ECO:0000313" key="3">
    <source>
        <dbReference type="Proteomes" id="UP001230504"/>
    </source>
</evidence>
<feature type="compositionally biased region" description="Acidic residues" evidence="1">
    <location>
        <begin position="118"/>
        <end position="135"/>
    </location>
</feature>
<protein>
    <submittedName>
        <fullName evidence="2">Uncharacterized protein</fullName>
    </submittedName>
</protein>
<evidence type="ECO:0000313" key="2">
    <source>
        <dbReference type="EMBL" id="KAK1597705.1"/>
    </source>
</evidence>
<dbReference type="RefSeq" id="XP_060418477.1">
    <property type="nucleotide sequence ID" value="XM_060556898.1"/>
</dbReference>
<dbReference type="AlphaFoldDB" id="A0AAD8Q842"/>
<organism evidence="2 3">
    <name type="scientific">Colletotrichum navitas</name>
    <dbReference type="NCBI Taxonomy" id="681940"/>
    <lineage>
        <taxon>Eukaryota</taxon>
        <taxon>Fungi</taxon>
        <taxon>Dikarya</taxon>
        <taxon>Ascomycota</taxon>
        <taxon>Pezizomycotina</taxon>
        <taxon>Sordariomycetes</taxon>
        <taxon>Hypocreomycetidae</taxon>
        <taxon>Glomerellales</taxon>
        <taxon>Glomerellaceae</taxon>
        <taxon>Colletotrichum</taxon>
        <taxon>Colletotrichum graminicola species complex</taxon>
    </lineage>
</organism>
<reference evidence="2" key="1">
    <citation type="submission" date="2021-06" db="EMBL/GenBank/DDBJ databases">
        <title>Comparative genomics, transcriptomics and evolutionary studies reveal genomic signatures of adaptation to plant cell wall in hemibiotrophic fungi.</title>
        <authorList>
            <consortium name="DOE Joint Genome Institute"/>
            <person name="Baroncelli R."/>
            <person name="Diaz J.F."/>
            <person name="Benocci T."/>
            <person name="Peng M."/>
            <person name="Battaglia E."/>
            <person name="Haridas S."/>
            <person name="Andreopoulos W."/>
            <person name="Labutti K."/>
            <person name="Pangilinan J."/>
            <person name="Floch G.L."/>
            <person name="Makela M.R."/>
            <person name="Henrissat B."/>
            <person name="Grigoriev I.V."/>
            <person name="Crouch J.A."/>
            <person name="De Vries R.P."/>
            <person name="Sukno S.A."/>
            <person name="Thon M.R."/>
        </authorList>
    </citation>
    <scope>NUCLEOTIDE SEQUENCE</scope>
    <source>
        <strain evidence="2">CBS 125086</strain>
    </source>
</reference>
<evidence type="ECO:0000256" key="1">
    <source>
        <dbReference type="SAM" id="MobiDB-lite"/>
    </source>
</evidence>
<dbReference type="GeneID" id="85441138"/>
<name>A0AAD8Q842_9PEZI</name>